<organism evidence="1 2">
    <name type="scientific">Pluteus cervinus</name>
    <dbReference type="NCBI Taxonomy" id="181527"/>
    <lineage>
        <taxon>Eukaryota</taxon>
        <taxon>Fungi</taxon>
        <taxon>Dikarya</taxon>
        <taxon>Basidiomycota</taxon>
        <taxon>Agaricomycotina</taxon>
        <taxon>Agaricomycetes</taxon>
        <taxon>Agaricomycetidae</taxon>
        <taxon>Agaricales</taxon>
        <taxon>Pluteineae</taxon>
        <taxon>Pluteaceae</taxon>
        <taxon>Pluteus</taxon>
    </lineage>
</organism>
<reference evidence="1 2" key="1">
    <citation type="journal article" date="2019" name="Nat. Ecol. Evol.">
        <title>Megaphylogeny resolves global patterns of mushroom evolution.</title>
        <authorList>
            <person name="Varga T."/>
            <person name="Krizsan K."/>
            <person name="Foldi C."/>
            <person name="Dima B."/>
            <person name="Sanchez-Garcia M."/>
            <person name="Sanchez-Ramirez S."/>
            <person name="Szollosi G.J."/>
            <person name="Szarkandi J.G."/>
            <person name="Papp V."/>
            <person name="Albert L."/>
            <person name="Andreopoulos W."/>
            <person name="Angelini C."/>
            <person name="Antonin V."/>
            <person name="Barry K.W."/>
            <person name="Bougher N.L."/>
            <person name="Buchanan P."/>
            <person name="Buyck B."/>
            <person name="Bense V."/>
            <person name="Catcheside P."/>
            <person name="Chovatia M."/>
            <person name="Cooper J."/>
            <person name="Damon W."/>
            <person name="Desjardin D."/>
            <person name="Finy P."/>
            <person name="Geml J."/>
            <person name="Haridas S."/>
            <person name="Hughes K."/>
            <person name="Justo A."/>
            <person name="Karasinski D."/>
            <person name="Kautmanova I."/>
            <person name="Kiss B."/>
            <person name="Kocsube S."/>
            <person name="Kotiranta H."/>
            <person name="LaButti K.M."/>
            <person name="Lechner B.E."/>
            <person name="Liimatainen K."/>
            <person name="Lipzen A."/>
            <person name="Lukacs Z."/>
            <person name="Mihaltcheva S."/>
            <person name="Morgado L.N."/>
            <person name="Niskanen T."/>
            <person name="Noordeloos M.E."/>
            <person name="Ohm R.A."/>
            <person name="Ortiz-Santana B."/>
            <person name="Ovrebo C."/>
            <person name="Racz N."/>
            <person name="Riley R."/>
            <person name="Savchenko A."/>
            <person name="Shiryaev A."/>
            <person name="Soop K."/>
            <person name="Spirin V."/>
            <person name="Szebenyi C."/>
            <person name="Tomsovsky M."/>
            <person name="Tulloss R.E."/>
            <person name="Uehling J."/>
            <person name="Grigoriev I.V."/>
            <person name="Vagvolgyi C."/>
            <person name="Papp T."/>
            <person name="Martin F.M."/>
            <person name="Miettinen O."/>
            <person name="Hibbett D.S."/>
            <person name="Nagy L.G."/>
        </authorList>
    </citation>
    <scope>NUCLEOTIDE SEQUENCE [LARGE SCALE GENOMIC DNA]</scope>
    <source>
        <strain evidence="1 2">NL-1719</strain>
    </source>
</reference>
<accession>A0ACD3ALQ9</accession>
<dbReference type="Proteomes" id="UP000308600">
    <property type="component" value="Unassembled WGS sequence"/>
</dbReference>
<name>A0ACD3ALQ9_9AGAR</name>
<gene>
    <name evidence="1" type="ORF">BDN72DRAFT_899825</name>
</gene>
<evidence type="ECO:0000313" key="2">
    <source>
        <dbReference type="Proteomes" id="UP000308600"/>
    </source>
</evidence>
<evidence type="ECO:0000313" key="1">
    <source>
        <dbReference type="EMBL" id="TFK66425.1"/>
    </source>
</evidence>
<sequence length="215" mass="24184">MDSRYMKVDINESQFTGQGRVVQQPQSLRLSPMTRWLIPIELTPMLLSAPTAPTTPNAGRRLGIMGQPVFRKPTEEELTEIRGLSSPRRTVERSPGLGETGLFAARQIERDKLGSLVKPLGVDRIPIKHKKHHQAEASQVLEEREGGLSGWEGDDEDDDDNGGYDVDITDPTDQDEFEGRRPGTLPPRWFLRSGRGFALRPRRLTMNFTTMNHVA</sequence>
<dbReference type="EMBL" id="ML208405">
    <property type="protein sequence ID" value="TFK66425.1"/>
    <property type="molecule type" value="Genomic_DNA"/>
</dbReference>
<proteinExistence type="predicted"/>
<protein>
    <submittedName>
        <fullName evidence="1">Uncharacterized protein</fullName>
    </submittedName>
</protein>
<keyword evidence="2" id="KW-1185">Reference proteome</keyword>